<sequence>MAATQCRQSTPAMEYRRSEHTNGNVVRVQESRRHTQPSAASGLSSSARRPAASTSVVPSIQSREGWRMPSNAVLVPNFKDRPAAAAAEVHVTRLVGKTRNLRRKPAVIQNFSDAFPKGESALFSNKSFRQHDLPSPPPTPRFQRLATPDLPQLEEARFCDCCADSRAVKFCSSCGCSLEQGLL</sequence>
<name>A0A8E2JXY0_9PEZI</name>
<reference evidence="2 3" key="1">
    <citation type="journal article" date="2016" name="Nat. Commun.">
        <title>Ectomycorrhizal ecology is imprinted in the genome of the dominant symbiotic fungus Cenococcum geophilum.</title>
        <authorList>
            <consortium name="DOE Joint Genome Institute"/>
            <person name="Peter M."/>
            <person name="Kohler A."/>
            <person name="Ohm R.A."/>
            <person name="Kuo A."/>
            <person name="Krutzmann J."/>
            <person name="Morin E."/>
            <person name="Arend M."/>
            <person name="Barry K.W."/>
            <person name="Binder M."/>
            <person name="Choi C."/>
            <person name="Clum A."/>
            <person name="Copeland A."/>
            <person name="Grisel N."/>
            <person name="Haridas S."/>
            <person name="Kipfer T."/>
            <person name="LaButti K."/>
            <person name="Lindquist E."/>
            <person name="Lipzen A."/>
            <person name="Maire R."/>
            <person name="Meier B."/>
            <person name="Mihaltcheva S."/>
            <person name="Molinier V."/>
            <person name="Murat C."/>
            <person name="Poggeler S."/>
            <person name="Quandt C.A."/>
            <person name="Sperisen C."/>
            <person name="Tritt A."/>
            <person name="Tisserant E."/>
            <person name="Crous P.W."/>
            <person name="Henrissat B."/>
            <person name="Nehls U."/>
            <person name="Egli S."/>
            <person name="Spatafora J.W."/>
            <person name="Grigoriev I.V."/>
            <person name="Martin F.M."/>
        </authorList>
    </citation>
    <scope>NUCLEOTIDE SEQUENCE [LARGE SCALE GENOMIC DNA]</scope>
    <source>
        <strain evidence="2 3">CBS 207.34</strain>
    </source>
</reference>
<accession>A0A8E2JXY0</accession>
<protein>
    <submittedName>
        <fullName evidence="2">Uncharacterized protein</fullName>
    </submittedName>
</protein>
<gene>
    <name evidence="2" type="ORF">AOQ84DRAFT_120411</name>
</gene>
<evidence type="ECO:0000256" key="1">
    <source>
        <dbReference type="SAM" id="MobiDB-lite"/>
    </source>
</evidence>
<dbReference type="AlphaFoldDB" id="A0A8E2JXY0"/>
<feature type="region of interest" description="Disordered" evidence="1">
    <location>
        <begin position="1"/>
        <end position="62"/>
    </location>
</feature>
<evidence type="ECO:0000313" key="3">
    <source>
        <dbReference type="Proteomes" id="UP000250140"/>
    </source>
</evidence>
<evidence type="ECO:0000313" key="2">
    <source>
        <dbReference type="EMBL" id="OCL13202.1"/>
    </source>
</evidence>
<organism evidence="2 3">
    <name type="scientific">Glonium stellatum</name>
    <dbReference type="NCBI Taxonomy" id="574774"/>
    <lineage>
        <taxon>Eukaryota</taxon>
        <taxon>Fungi</taxon>
        <taxon>Dikarya</taxon>
        <taxon>Ascomycota</taxon>
        <taxon>Pezizomycotina</taxon>
        <taxon>Dothideomycetes</taxon>
        <taxon>Pleosporomycetidae</taxon>
        <taxon>Gloniales</taxon>
        <taxon>Gloniaceae</taxon>
        <taxon>Glonium</taxon>
    </lineage>
</organism>
<feature type="compositionally biased region" description="Polar residues" evidence="1">
    <location>
        <begin position="1"/>
        <end position="11"/>
    </location>
</feature>
<dbReference type="OrthoDB" id="3926247at2759"/>
<proteinExistence type="predicted"/>
<keyword evidence="3" id="KW-1185">Reference proteome</keyword>
<dbReference type="EMBL" id="KV748766">
    <property type="protein sequence ID" value="OCL13202.1"/>
    <property type="molecule type" value="Genomic_DNA"/>
</dbReference>
<feature type="compositionally biased region" description="Low complexity" evidence="1">
    <location>
        <begin position="37"/>
        <end position="55"/>
    </location>
</feature>
<dbReference type="Proteomes" id="UP000250140">
    <property type="component" value="Unassembled WGS sequence"/>
</dbReference>